<proteinExistence type="inferred from homology"/>
<name>A0A921FZ37_SPOPS</name>
<keyword evidence="7 9" id="KW-1133">Transmembrane helix</keyword>
<evidence type="ECO:0000256" key="5">
    <source>
        <dbReference type="ARBA" id="ARBA00022505"/>
    </source>
</evidence>
<feature type="transmembrane region" description="Helical" evidence="9">
    <location>
        <begin position="136"/>
        <end position="158"/>
    </location>
</feature>
<keyword evidence="5 10" id="KW-0500">Molybdenum</keyword>
<protein>
    <recommendedName>
        <fullName evidence="10">Molybdenum transport system permease</fullName>
    </recommendedName>
</protein>
<comment type="caution">
    <text evidence="12">The sequence shown here is derived from an EMBL/GenBank/DDBJ whole genome shotgun (WGS) entry which is preliminary data.</text>
</comment>
<accession>A0A921FZ37</accession>
<evidence type="ECO:0000256" key="10">
    <source>
        <dbReference type="RuleBase" id="RU365097"/>
    </source>
</evidence>
<evidence type="ECO:0000313" key="13">
    <source>
        <dbReference type="Proteomes" id="UP000698173"/>
    </source>
</evidence>
<feature type="domain" description="ABC transmembrane type-1" evidence="11">
    <location>
        <begin position="11"/>
        <end position="213"/>
    </location>
</feature>
<dbReference type="InterPro" id="IPR000515">
    <property type="entry name" value="MetI-like"/>
</dbReference>
<evidence type="ECO:0000313" key="12">
    <source>
        <dbReference type="EMBL" id="HJF31639.1"/>
    </source>
</evidence>
<organism evidence="12 13">
    <name type="scientific">Sporosarcina psychrophila</name>
    <name type="common">Bacillus psychrophilus</name>
    <dbReference type="NCBI Taxonomy" id="1476"/>
    <lineage>
        <taxon>Bacteria</taxon>
        <taxon>Bacillati</taxon>
        <taxon>Bacillota</taxon>
        <taxon>Bacilli</taxon>
        <taxon>Bacillales</taxon>
        <taxon>Caryophanaceae</taxon>
        <taxon>Sporosarcina</taxon>
    </lineage>
</organism>
<comment type="function">
    <text evidence="10">Part of the binding-protein-dependent transport system for molybdenum; probably responsible for the translocation of the substrate across the membrane.</text>
</comment>
<evidence type="ECO:0000259" key="11">
    <source>
        <dbReference type="PROSITE" id="PS50928"/>
    </source>
</evidence>
<keyword evidence="3 9" id="KW-0813">Transport</keyword>
<dbReference type="PROSITE" id="PS50928">
    <property type="entry name" value="ABC_TM1"/>
    <property type="match status" value="1"/>
</dbReference>
<feature type="transmembrane region" description="Helical" evidence="9">
    <location>
        <begin position="89"/>
        <end position="108"/>
    </location>
</feature>
<dbReference type="SUPFAM" id="SSF161098">
    <property type="entry name" value="MetI-like"/>
    <property type="match status" value="1"/>
</dbReference>
<reference evidence="12" key="2">
    <citation type="submission" date="2021-09" db="EMBL/GenBank/DDBJ databases">
        <authorList>
            <person name="Gilroy R."/>
        </authorList>
    </citation>
    <scope>NUCLEOTIDE SEQUENCE</scope>
    <source>
        <strain evidence="12">CHK171-7178</strain>
    </source>
</reference>
<dbReference type="Pfam" id="PF00528">
    <property type="entry name" value="BPD_transp_1"/>
    <property type="match status" value="1"/>
</dbReference>
<feature type="transmembrane region" description="Helical" evidence="9">
    <location>
        <begin position="49"/>
        <end position="69"/>
    </location>
</feature>
<dbReference type="EMBL" id="DYWT01000129">
    <property type="protein sequence ID" value="HJF31639.1"/>
    <property type="molecule type" value="Genomic_DNA"/>
</dbReference>
<comment type="subcellular location">
    <subcellularLocation>
        <location evidence="1 9">Cell membrane</location>
        <topology evidence="1 9">Multi-pass membrane protein</topology>
    </subcellularLocation>
</comment>
<evidence type="ECO:0000256" key="3">
    <source>
        <dbReference type="ARBA" id="ARBA00022448"/>
    </source>
</evidence>
<dbReference type="PANTHER" id="PTHR30183">
    <property type="entry name" value="MOLYBDENUM TRANSPORT SYSTEM PERMEASE PROTEIN MODB"/>
    <property type="match status" value="1"/>
</dbReference>
<dbReference type="Gene3D" id="1.10.3720.10">
    <property type="entry name" value="MetI-like"/>
    <property type="match status" value="1"/>
</dbReference>
<dbReference type="GO" id="GO:0015098">
    <property type="term" value="F:molybdate ion transmembrane transporter activity"/>
    <property type="evidence" value="ECO:0007669"/>
    <property type="project" value="UniProtKB-UniRule"/>
</dbReference>
<evidence type="ECO:0000256" key="8">
    <source>
        <dbReference type="ARBA" id="ARBA00023136"/>
    </source>
</evidence>
<dbReference type="InterPro" id="IPR035906">
    <property type="entry name" value="MetI-like_sf"/>
</dbReference>
<evidence type="ECO:0000256" key="7">
    <source>
        <dbReference type="ARBA" id="ARBA00022989"/>
    </source>
</evidence>
<evidence type="ECO:0000256" key="9">
    <source>
        <dbReference type="RuleBase" id="RU363032"/>
    </source>
</evidence>
<evidence type="ECO:0000256" key="6">
    <source>
        <dbReference type="ARBA" id="ARBA00022692"/>
    </source>
</evidence>
<dbReference type="CDD" id="cd06261">
    <property type="entry name" value="TM_PBP2"/>
    <property type="match status" value="1"/>
</dbReference>
<dbReference type="PANTHER" id="PTHR30183:SF3">
    <property type="entry name" value="MOLYBDENUM TRANSPORT SYSTEM PERMEASE PROTEIN MODB"/>
    <property type="match status" value="1"/>
</dbReference>
<comment type="similarity">
    <text evidence="2 10">Belongs to the binding-protein-dependent transport system permease family. CysTW subfamily.</text>
</comment>
<dbReference type="AlphaFoldDB" id="A0A921FZ37"/>
<feature type="transmembrane region" description="Helical" evidence="9">
    <location>
        <begin position="12"/>
        <end position="37"/>
    </location>
</feature>
<gene>
    <name evidence="12" type="primary">modB</name>
    <name evidence="12" type="ORF">K8V56_07655</name>
</gene>
<evidence type="ECO:0000256" key="4">
    <source>
        <dbReference type="ARBA" id="ARBA00022475"/>
    </source>
</evidence>
<keyword evidence="6 9" id="KW-0812">Transmembrane</keyword>
<dbReference type="Proteomes" id="UP000698173">
    <property type="component" value="Unassembled WGS sequence"/>
</dbReference>
<dbReference type="InterPro" id="IPR011867">
    <property type="entry name" value="ModB_ABC"/>
</dbReference>
<evidence type="ECO:0000256" key="1">
    <source>
        <dbReference type="ARBA" id="ARBA00004651"/>
    </source>
</evidence>
<keyword evidence="8 9" id="KW-0472">Membrane</keyword>
<feature type="transmembrane region" description="Helical" evidence="9">
    <location>
        <begin position="197"/>
        <end position="218"/>
    </location>
</feature>
<sequence>MLVNETDYTPLLLSLKVAGISTLFVFIAGVFFARILARKTFFGKGIIETLFLLPLVLPPTVVGFGLLILFGKNGFIGSWLYSTFGIQIIFSWLGAVIASIVVSFPLMYQSASAAFENLDAKLENVARTMGASEWRVFWTISFRLAWPGLLAGLVLSFARGLGEFGATLMLAGYIPGKTDTIPMAIYFAVESGQMEKATFWVVIIVALGFSTIMWLNWWSRRNMRRYKNDNG</sequence>
<keyword evidence="4 10" id="KW-1003">Cell membrane</keyword>
<reference evidence="12" key="1">
    <citation type="journal article" date="2021" name="PeerJ">
        <title>Extensive microbial diversity within the chicken gut microbiome revealed by metagenomics and culture.</title>
        <authorList>
            <person name="Gilroy R."/>
            <person name="Ravi A."/>
            <person name="Getino M."/>
            <person name="Pursley I."/>
            <person name="Horton D.L."/>
            <person name="Alikhan N.F."/>
            <person name="Baker D."/>
            <person name="Gharbi K."/>
            <person name="Hall N."/>
            <person name="Watson M."/>
            <person name="Adriaenssens E.M."/>
            <person name="Foster-Nyarko E."/>
            <person name="Jarju S."/>
            <person name="Secka A."/>
            <person name="Antonio M."/>
            <person name="Oren A."/>
            <person name="Chaudhuri R.R."/>
            <person name="La Ragione R."/>
            <person name="Hildebrand F."/>
            <person name="Pallen M.J."/>
        </authorList>
    </citation>
    <scope>NUCLEOTIDE SEQUENCE</scope>
    <source>
        <strain evidence="12">CHK171-7178</strain>
    </source>
</reference>
<dbReference type="GO" id="GO:0005886">
    <property type="term" value="C:plasma membrane"/>
    <property type="evidence" value="ECO:0007669"/>
    <property type="project" value="UniProtKB-SubCell"/>
</dbReference>
<evidence type="ECO:0000256" key="2">
    <source>
        <dbReference type="ARBA" id="ARBA00007069"/>
    </source>
</evidence>
<dbReference type="NCBIfam" id="TIGR02141">
    <property type="entry name" value="modB_ABC"/>
    <property type="match status" value="1"/>
</dbReference>